<proteinExistence type="predicted"/>
<evidence type="ECO:0000313" key="3">
    <source>
        <dbReference type="Proteomes" id="UP000307602"/>
    </source>
</evidence>
<keyword evidence="3" id="KW-1185">Reference proteome</keyword>
<dbReference type="AlphaFoldDB" id="A0A4S1DUR3"/>
<dbReference type="EMBL" id="SRSO01000020">
    <property type="protein sequence ID" value="TGV01820.1"/>
    <property type="molecule type" value="Genomic_DNA"/>
</dbReference>
<gene>
    <name evidence="2" type="ORF">EM932_14190</name>
</gene>
<feature type="chain" id="PRO_5020237607" evidence="1">
    <location>
        <begin position="22"/>
        <end position="433"/>
    </location>
</feature>
<sequence length="433" mass="48745">MNTKKVLVFFLVFLPCCIIFSQENTIDIKYKRSSLHTLMITDDTREHSAVIQDIFTNAPLIDKFNNHIVNLRMIPKTDSAFIYTPPPVETPKKKGFMSKITSELNVGGNKEEKEFQHLAALNYLNTNNIAKAMVAKWFNRSESGGFNMNLIAERGYYNASDLDVKIANNSERGSALLADAGEALIKSTFVIVNDFKYTNKEEVAKKAKGILASVSTAASNYGNSDVALIADATAQGADTFGKGYVIKTRAHLYKLVWNEETASIFYNDFWNEEGNIDIEKKKAFDETDIFKLEYIGTETSWADIQSTSLSKKTNEELISNATIKAIDHVIAKLQRKYEVFRTKTPLISSEPLAAKIGLKEGLEKGDKYEVLEQILDKNGVTVFKRLGVIKVEKDLIWDNRHNANEENPSDLEYTTFSGGKKKYYAGMLIRQIN</sequence>
<dbReference type="OrthoDB" id="1164716at2"/>
<evidence type="ECO:0000256" key="1">
    <source>
        <dbReference type="SAM" id="SignalP"/>
    </source>
</evidence>
<dbReference type="RefSeq" id="WP_135877854.1">
    <property type="nucleotide sequence ID" value="NZ_SRSO01000020.1"/>
</dbReference>
<keyword evidence="1" id="KW-0732">Signal</keyword>
<organism evidence="2 3">
    <name type="scientific">Flavivirga rizhaonensis</name>
    <dbReference type="NCBI Taxonomy" id="2559571"/>
    <lineage>
        <taxon>Bacteria</taxon>
        <taxon>Pseudomonadati</taxon>
        <taxon>Bacteroidota</taxon>
        <taxon>Flavobacteriia</taxon>
        <taxon>Flavobacteriales</taxon>
        <taxon>Flavobacteriaceae</taxon>
        <taxon>Flavivirga</taxon>
    </lineage>
</organism>
<reference evidence="2 3" key="1">
    <citation type="submission" date="2019-04" db="EMBL/GenBank/DDBJ databases">
        <authorList>
            <person name="Liu A."/>
        </authorList>
    </citation>
    <scope>NUCLEOTIDE SEQUENCE [LARGE SCALE GENOMIC DNA]</scope>
    <source>
        <strain evidence="2 3">RZ03</strain>
    </source>
</reference>
<evidence type="ECO:0000313" key="2">
    <source>
        <dbReference type="EMBL" id="TGV01820.1"/>
    </source>
</evidence>
<dbReference type="Proteomes" id="UP000307602">
    <property type="component" value="Unassembled WGS sequence"/>
</dbReference>
<name>A0A4S1DUR3_9FLAO</name>
<feature type="signal peptide" evidence="1">
    <location>
        <begin position="1"/>
        <end position="21"/>
    </location>
</feature>
<protein>
    <submittedName>
        <fullName evidence="2">Uncharacterized protein</fullName>
    </submittedName>
</protein>
<comment type="caution">
    <text evidence="2">The sequence shown here is derived from an EMBL/GenBank/DDBJ whole genome shotgun (WGS) entry which is preliminary data.</text>
</comment>
<accession>A0A4S1DUR3</accession>